<evidence type="ECO:0000256" key="1">
    <source>
        <dbReference type="PROSITE-ProRule" id="PRU00339"/>
    </source>
</evidence>
<dbReference type="Proteomes" id="UP001372338">
    <property type="component" value="Unassembled WGS sequence"/>
</dbReference>
<organism evidence="3 4">
    <name type="scientific">Crotalaria pallida</name>
    <name type="common">Smooth rattlebox</name>
    <name type="synonym">Crotalaria striata</name>
    <dbReference type="NCBI Taxonomy" id="3830"/>
    <lineage>
        <taxon>Eukaryota</taxon>
        <taxon>Viridiplantae</taxon>
        <taxon>Streptophyta</taxon>
        <taxon>Embryophyta</taxon>
        <taxon>Tracheophyta</taxon>
        <taxon>Spermatophyta</taxon>
        <taxon>Magnoliopsida</taxon>
        <taxon>eudicotyledons</taxon>
        <taxon>Gunneridae</taxon>
        <taxon>Pentapetalae</taxon>
        <taxon>rosids</taxon>
        <taxon>fabids</taxon>
        <taxon>Fabales</taxon>
        <taxon>Fabaceae</taxon>
        <taxon>Papilionoideae</taxon>
        <taxon>50 kb inversion clade</taxon>
        <taxon>genistoids sensu lato</taxon>
        <taxon>core genistoids</taxon>
        <taxon>Crotalarieae</taxon>
        <taxon>Crotalaria</taxon>
    </lineage>
</organism>
<feature type="repeat" description="TPR" evidence="1">
    <location>
        <begin position="129"/>
        <end position="162"/>
    </location>
</feature>
<dbReference type="PROSITE" id="PS50280">
    <property type="entry name" value="SET"/>
    <property type="match status" value="1"/>
</dbReference>
<comment type="caution">
    <text evidence="3">The sequence shown here is derived from an EMBL/GenBank/DDBJ whole genome shotgun (WGS) entry which is preliminary data.</text>
</comment>
<name>A0AAN9ILX8_CROPI</name>
<keyword evidence="1" id="KW-0802">TPR repeat</keyword>
<dbReference type="Pfam" id="PF00856">
    <property type="entry name" value="SET"/>
    <property type="match status" value="1"/>
</dbReference>
<dbReference type="SUPFAM" id="SSF48452">
    <property type="entry name" value="TPR-like"/>
    <property type="match status" value="1"/>
</dbReference>
<evidence type="ECO:0000313" key="4">
    <source>
        <dbReference type="Proteomes" id="UP001372338"/>
    </source>
</evidence>
<dbReference type="InterPro" id="IPR046341">
    <property type="entry name" value="SET_dom_sf"/>
</dbReference>
<keyword evidence="4" id="KW-1185">Reference proteome</keyword>
<proteinExistence type="predicted"/>
<dbReference type="PROSITE" id="PS50005">
    <property type="entry name" value="TPR"/>
    <property type="match status" value="1"/>
</dbReference>
<reference evidence="3 4" key="1">
    <citation type="submission" date="2024-01" db="EMBL/GenBank/DDBJ databases">
        <title>The genomes of 5 underutilized Papilionoideae crops provide insights into root nodulation and disease resistanc.</title>
        <authorList>
            <person name="Yuan L."/>
        </authorList>
    </citation>
    <scope>NUCLEOTIDE SEQUENCE [LARGE SCALE GENOMIC DNA]</scope>
    <source>
        <strain evidence="3">ZHUSHIDOU_FW_LH</strain>
        <tissue evidence="3">Leaf</tissue>
    </source>
</reference>
<dbReference type="Gene3D" id="2.170.270.10">
    <property type="entry name" value="SET domain"/>
    <property type="match status" value="2"/>
</dbReference>
<dbReference type="SMART" id="SM00028">
    <property type="entry name" value="TPR"/>
    <property type="match status" value="4"/>
</dbReference>
<dbReference type="EMBL" id="JAYWIO010000002">
    <property type="protein sequence ID" value="KAK7282465.1"/>
    <property type="molecule type" value="Genomic_DNA"/>
</dbReference>
<dbReference type="Gene3D" id="6.10.140.2220">
    <property type="match status" value="1"/>
</dbReference>
<dbReference type="Gene3D" id="1.25.40.10">
    <property type="entry name" value="Tetratricopeptide repeat domain"/>
    <property type="match status" value="2"/>
</dbReference>
<dbReference type="InterPro" id="IPR011990">
    <property type="entry name" value="TPR-like_helical_dom_sf"/>
</dbReference>
<protein>
    <recommendedName>
        <fullName evidence="2">SET domain-containing protein</fullName>
    </recommendedName>
</protein>
<evidence type="ECO:0000259" key="2">
    <source>
        <dbReference type="PROSITE" id="PS50280"/>
    </source>
</evidence>
<dbReference type="SUPFAM" id="SSF82199">
    <property type="entry name" value="SET domain"/>
    <property type="match status" value="1"/>
</dbReference>
<dbReference type="InterPro" id="IPR019734">
    <property type="entry name" value="TPR_rpt"/>
</dbReference>
<evidence type="ECO:0000313" key="3">
    <source>
        <dbReference type="EMBL" id="KAK7282465.1"/>
    </source>
</evidence>
<dbReference type="PANTHER" id="PTHR47337">
    <property type="entry name" value="TETRATRICOPEPTIDE REPEAT (TPR)-LIKE SUPERFAMILY PROTEIN"/>
    <property type="match status" value="1"/>
</dbReference>
<sequence length="861" mass="95692">MAATTTVTLTPNCSSCVGFSSLTACKVASFLLSTILRKCSTSAISDYEKSKILRVFCCSRIREEKMETLKAAIPEGLKQMIADSASVDDLSTTCSYLHRFFLRFQPFHRMVSELAEPTYGLCGKSKDAALESKKLGNQCFSDGDYPKALDFYTQALRKAPFEADDVEINLVATLYVNRATVLHKMSLLMECLRDCARALQICPSYSKAWYRRGKANASLGKYKDAICDLSVAKSVESSLGGKTQIEIELKSILDQCQSTSTAVQHNGNCLNTLGEMPQIKLQCVTTPDKGRGMASSCEILPGSLVHTEEPYAMIILKQCRETHCHYCLNDLPADRVPCTSCSIPLYCSQQCQIQAGGQMLRICPEVPGILQNLPRDLGDYAAEVIQGNDSEQEIEDISEHKHECQGVNWSAVMPTEIVLAGRILARFFLKRTSEDITKFVDGLELSHCYKHMPSESKLDSHIHAIVLLYCLQHSNGIVFSIDGVFLSQVVIIISQIKVNCMTVVRLKSIDAHVLSDQFGEFPPSAYSTSKVEQVRVGKAIYKAGSLFNHSCQPNVHAYFLSRTLHIRTTKVVAAGCELELSYGPQVGLLDCKDRLDFLKDDYSFQCRCTVCSEVNLSDIVLNAFHCANPNCYGAVLESRVVECVKQKIRHFPIADEVDKNNDIYEVCIHAFNQNDASIPVQPGYCLKCGSYCDLESSHAAVGKALICIKRLQDAIPLKEISKTTLTDALRSLHLLRSKLHAYNKLIAEVEDNLAQAFCLLGELKLSMDHCKASIKILEKLYDHDDIVIAYELVKFSSIQLSLGDGGAVDSISRIADIFSRYYGLHADLVFPYLRYLMGENENFSVKGSPSTNQMHFHQNEL</sequence>
<accession>A0AAN9ILX8</accession>
<dbReference type="InterPro" id="IPR001214">
    <property type="entry name" value="SET_dom"/>
</dbReference>
<gene>
    <name evidence="3" type="ORF">RIF29_11271</name>
</gene>
<dbReference type="AlphaFoldDB" id="A0AAN9ILX8"/>
<dbReference type="PANTHER" id="PTHR47337:SF1">
    <property type="entry name" value="TETRATRICOPEPTIDE REPEAT (TPR)-LIKE SUPERFAMILY PROTEIN"/>
    <property type="match status" value="1"/>
</dbReference>
<feature type="domain" description="SET" evidence="2">
    <location>
        <begin position="279"/>
        <end position="583"/>
    </location>
</feature>